<dbReference type="AlphaFoldDB" id="A0A0F9RHB3"/>
<sequence>MLSSFFGSCITLRPKHIFPPDNQVEGIHLCKGMEDSGDLLKPVDIQSDFTSKDDHINCFIKLKDVSIKIRLRWKWYSPDKKMFRDTGDIIVNQNEEYLGVVTAYDMLQLTPESKNEGQWTVVVFMNDKFIGRKTFQVRPLKLS</sequence>
<accession>A0A0F9RHB3</accession>
<proteinExistence type="predicted"/>
<dbReference type="EMBL" id="LAZR01001183">
    <property type="protein sequence ID" value="KKN49122.1"/>
    <property type="molecule type" value="Genomic_DNA"/>
</dbReference>
<gene>
    <name evidence="1" type="ORF">LCGC14_0645960</name>
</gene>
<evidence type="ECO:0008006" key="2">
    <source>
        <dbReference type="Google" id="ProtNLM"/>
    </source>
</evidence>
<name>A0A0F9RHB3_9ZZZZ</name>
<organism evidence="1">
    <name type="scientific">marine sediment metagenome</name>
    <dbReference type="NCBI Taxonomy" id="412755"/>
    <lineage>
        <taxon>unclassified sequences</taxon>
        <taxon>metagenomes</taxon>
        <taxon>ecological metagenomes</taxon>
    </lineage>
</organism>
<protein>
    <recommendedName>
        <fullName evidence="2">DUF3859 domain-containing protein</fullName>
    </recommendedName>
</protein>
<comment type="caution">
    <text evidence="1">The sequence shown here is derived from an EMBL/GenBank/DDBJ whole genome shotgun (WGS) entry which is preliminary data.</text>
</comment>
<reference evidence="1" key="1">
    <citation type="journal article" date="2015" name="Nature">
        <title>Complex archaea that bridge the gap between prokaryotes and eukaryotes.</title>
        <authorList>
            <person name="Spang A."/>
            <person name="Saw J.H."/>
            <person name="Jorgensen S.L."/>
            <person name="Zaremba-Niedzwiedzka K."/>
            <person name="Martijn J."/>
            <person name="Lind A.E."/>
            <person name="van Eijk R."/>
            <person name="Schleper C."/>
            <person name="Guy L."/>
            <person name="Ettema T.J."/>
        </authorList>
    </citation>
    <scope>NUCLEOTIDE SEQUENCE</scope>
</reference>
<evidence type="ECO:0000313" key="1">
    <source>
        <dbReference type="EMBL" id="KKN49122.1"/>
    </source>
</evidence>